<feature type="region of interest" description="Disordered" evidence="1">
    <location>
        <begin position="23"/>
        <end position="70"/>
    </location>
</feature>
<comment type="caution">
    <text evidence="2">The sequence shown here is derived from an EMBL/GenBank/DDBJ whole genome shotgun (WGS) entry which is preliminary data.</text>
</comment>
<sequence length="111" mass="12110">MSPAVSEQTAGACLPLAVAVRGKQSPTGLPQRADSRDLLAPGPEDSRASAPGGQCQTMPEHYPTTSTSDTLKFRRSKVQVAKESVLQYYRKANITAHHDSNMKPNYDVEYF</sequence>
<dbReference type="EMBL" id="JAULJE010000013">
    <property type="protein sequence ID" value="KAK1336299.1"/>
    <property type="molecule type" value="Genomic_DNA"/>
</dbReference>
<dbReference type="AlphaFoldDB" id="A0AA40LLZ6"/>
<proteinExistence type="predicted"/>
<dbReference type="Proteomes" id="UP001177744">
    <property type="component" value="Unassembled WGS sequence"/>
</dbReference>
<keyword evidence="3" id="KW-1185">Reference proteome</keyword>
<reference evidence="2" key="1">
    <citation type="submission" date="2023-06" db="EMBL/GenBank/DDBJ databases">
        <title>Reference genome for the Northern bat (Eptesicus nilssonii), a most northern bat species.</title>
        <authorList>
            <person name="Laine V.N."/>
            <person name="Pulliainen A.T."/>
            <person name="Lilley T.M."/>
        </authorList>
    </citation>
    <scope>NUCLEOTIDE SEQUENCE</scope>
    <source>
        <strain evidence="2">BLF_Eptnil</strain>
        <tissue evidence="2">Kidney</tissue>
    </source>
</reference>
<organism evidence="2 3">
    <name type="scientific">Cnephaeus nilssonii</name>
    <name type="common">Northern bat</name>
    <name type="synonym">Eptesicus nilssonii</name>
    <dbReference type="NCBI Taxonomy" id="3371016"/>
    <lineage>
        <taxon>Eukaryota</taxon>
        <taxon>Metazoa</taxon>
        <taxon>Chordata</taxon>
        <taxon>Craniata</taxon>
        <taxon>Vertebrata</taxon>
        <taxon>Euteleostomi</taxon>
        <taxon>Mammalia</taxon>
        <taxon>Eutheria</taxon>
        <taxon>Laurasiatheria</taxon>
        <taxon>Chiroptera</taxon>
        <taxon>Yangochiroptera</taxon>
        <taxon>Vespertilionidae</taxon>
        <taxon>Cnephaeus</taxon>
    </lineage>
</organism>
<evidence type="ECO:0000256" key="1">
    <source>
        <dbReference type="SAM" id="MobiDB-lite"/>
    </source>
</evidence>
<protein>
    <submittedName>
        <fullName evidence="2">Uncharacterized protein</fullName>
    </submittedName>
</protein>
<gene>
    <name evidence="2" type="ORF">QTO34_004104</name>
</gene>
<name>A0AA40LLZ6_CNENI</name>
<accession>A0AA40LLZ6</accession>
<evidence type="ECO:0000313" key="2">
    <source>
        <dbReference type="EMBL" id="KAK1336299.1"/>
    </source>
</evidence>
<evidence type="ECO:0000313" key="3">
    <source>
        <dbReference type="Proteomes" id="UP001177744"/>
    </source>
</evidence>